<accession>K0V3V9</accession>
<keyword evidence="2" id="KW-1185">Reference proteome</keyword>
<protein>
    <submittedName>
        <fullName evidence="1">Uncharacterized protein</fullName>
    </submittedName>
</protein>
<dbReference type="AlphaFoldDB" id="K0V3V9"/>
<dbReference type="Proteomes" id="UP000006072">
    <property type="component" value="Unassembled WGS sequence"/>
</dbReference>
<organism evidence="1 2">
    <name type="scientific">Mycolicibacterium vaccae ATCC 25954</name>
    <dbReference type="NCBI Taxonomy" id="1194972"/>
    <lineage>
        <taxon>Bacteria</taxon>
        <taxon>Bacillati</taxon>
        <taxon>Actinomycetota</taxon>
        <taxon>Actinomycetes</taxon>
        <taxon>Mycobacteriales</taxon>
        <taxon>Mycobacteriaceae</taxon>
        <taxon>Mycolicibacterium</taxon>
    </lineage>
</organism>
<evidence type="ECO:0000313" key="1">
    <source>
        <dbReference type="EMBL" id="EJZ09483.1"/>
    </source>
</evidence>
<dbReference type="PATRIC" id="fig|1194972.3.peg.2492"/>
<proteinExistence type="predicted"/>
<sequence>MPTRLKEIPYDHVAVFTLAGRRGARIEDVINVSVDGVFVATSIGYSFVPAEPAGPVVFSMPDVNQLLTGLFNDPRVGLRALAARVFGIDFTYSIIDSGTGRELQNRSIHNTAGLGGPDGRRPFRPMAKPMLFQPRSTIRVVVDEISDGPLYQGAQLFIALHGYKILGAGI</sequence>
<gene>
    <name evidence="1" type="ORF">MVAC_12456</name>
</gene>
<name>K0V3V9_MYCVA</name>
<reference evidence="1 2" key="1">
    <citation type="journal article" date="2012" name="J. Bacteriol.">
        <title>Complete Genome Sequence of Mycobacterium vaccae Type Strain ATCC 25954.</title>
        <authorList>
            <person name="Ho Y.S."/>
            <person name="Adroub S.A."/>
            <person name="Abadi M."/>
            <person name="Al Alwan B."/>
            <person name="Alkhateeb R."/>
            <person name="Gao G."/>
            <person name="Ragab A."/>
            <person name="Ali S."/>
            <person name="van Soolingen D."/>
            <person name="Bitter W."/>
            <person name="Pain A."/>
            <person name="Abdallah A.M."/>
        </authorList>
    </citation>
    <scope>NUCLEOTIDE SEQUENCE [LARGE SCALE GENOMIC DNA]</scope>
    <source>
        <strain evidence="1 2">ATCC 25954</strain>
    </source>
</reference>
<evidence type="ECO:0000313" key="2">
    <source>
        <dbReference type="Proteomes" id="UP000006072"/>
    </source>
</evidence>
<comment type="caution">
    <text evidence="1">The sequence shown here is derived from an EMBL/GenBank/DDBJ whole genome shotgun (WGS) entry which is preliminary data.</text>
</comment>
<dbReference type="RefSeq" id="WP_003932991.1">
    <property type="nucleotide sequence ID" value="NZ_JH814697.1"/>
</dbReference>
<dbReference type="EMBL" id="ALQA01000022">
    <property type="protein sequence ID" value="EJZ09483.1"/>
    <property type="molecule type" value="Genomic_DNA"/>
</dbReference>
<dbReference type="HOGENOM" id="CLU_1569041_0_0_11"/>